<evidence type="ECO:0000313" key="3">
    <source>
        <dbReference type="Proteomes" id="UP000029999"/>
    </source>
</evidence>
<gene>
    <name evidence="2" type="ORF">LP43_2124</name>
</gene>
<dbReference type="STRING" id="392484.LP43_2124"/>
<dbReference type="Pfam" id="PF05899">
    <property type="entry name" value="Cupin_3"/>
    <property type="match status" value="1"/>
</dbReference>
<protein>
    <recommendedName>
        <fullName evidence="1">(S)-ureidoglycine aminohydrolase cupin domain-containing protein</fullName>
    </recommendedName>
</protein>
<comment type="caution">
    <text evidence="2">The sequence shown here is derived from an EMBL/GenBank/DDBJ whole genome shotgun (WGS) entry which is preliminary data.</text>
</comment>
<dbReference type="InterPro" id="IPR011051">
    <property type="entry name" value="RmlC_Cupin_sf"/>
</dbReference>
<accession>A0A0A0BEB1</accession>
<dbReference type="PANTHER" id="PTHR33271:SF22">
    <property type="entry name" value="OS04G0445200 PROTEIN"/>
    <property type="match status" value="1"/>
</dbReference>
<dbReference type="PANTHER" id="PTHR33271">
    <property type="entry name" value="OS04G0445200 PROTEIN"/>
    <property type="match status" value="1"/>
</dbReference>
<dbReference type="EMBL" id="JRQD01000005">
    <property type="protein sequence ID" value="KGM06251.1"/>
    <property type="molecule type" value="Genomic_DNA"/>
</dbReference>
<dbReference type="RefSeq" id="WP_008292084.1">
    <property type="nucleotide sequence ID" value="NZ_JRQD01000005.1"/>
</dbReference>
<dbReference type="Gene3D" id="2.60.120.10">
    <property type="entry name" value="Jelly Rolls"/>
    <property type="match status" value="1"/>
</dbReference>
<dbReference type="Proteomes" id="UP000029999">
    <property type="component" value="Unassembled WGS sequence"/>
</dbReference>
<dbReference type="CDD" id="cd02227">
    <property type="entry name" value="cupin_TM1112-like"/>
    <property type="match status" value="1"/>
</dbReference>
<proteinExistence type="predicted"/>
<evidence type="ECO:0000313" key="2">
    <source>
        <dbReference type="EMBL" id="KGM06251.1"/>
    </source>
</evidence>
<evidence type="ECO:0000259" key="1">
    <source>
        <dbReference type="Pfam" id="PF05899"/>
    </source>
</evidence>
<feature type="domain" description="(S)-ureidoglycine aminohydrolase cupin" evidence="1">
    <location>
        <begin position="16"/>
        <end position="88"/>
    </location>
</feature>
<dbReference type="SUPFAM" id="SSF51182">
    <property type="entry name" value="RmlC-like cupins"/>
    <property type="match status" value="1"/>
</dbReference>
<name>A0A0A0BEB1_9GAMM</name>
<dbReference type="InterPro" id="IPR014710">
    <property type="entry name" value="RmlC-like_jellyroll"/>
</dbReference>
<sequence length="91" mass="10651">MPQIKIEKNPSQSRLQEMGVESWEIWDCPVSEFRLDFDETEKAYVLEGEIIVTPDGEEPVRVVAGDYVEFPEGLNSFWQVVKPLRKHYSYD</sequence>
<dbReference type="AlphaFoldDB" id="A0A0A0BEB1"/>
<reference evidence="2 3" key="1">
    <citation type="submission" date="2014-09" db="EMBL/GenBank/DDBJ databases">
        <authorList>
            <person name="Grob C."/>
            <person name="Taubert M."/>
            <person name="Howat A.M."/>
            <person name="Burns O.J."/>
            <person name="Dixon J.L."/>
            <person name="Chen Y."/>
            <person name="Murrell J.C."/>
        </authorList>
    </citation>
    <scope>NUCLEOTIDE SEQUENCE [LARGE SCALE GENOMIC DNA]</scope>
    <source>
        <strain evidence="2">L4</strain>
    </source>
</reference>
<dbReference type="InterPro" id="IPR008579">
    <property type="entry name" value="UGlyAH_Cupin_dom"/>
</dbReference>
<organism evidence="2 3">
    <name type="scientific">Methylophaga thiooxydans</name>
    <dbReference type="NCBI Taxonomy" id="392484"/>
    <lineage>
        <taxon>Bacteria</taxon>
        <taxon>Pseudomonadati</taxon>
        <taxon>Pseudomonadota</taxon>
        <taxon>Gammaproteobacteria</taxon>
        <taxon>Thiotrichales</taxon>
        <taxon>Piscirickettsiaceae</taxon>
        <taxon>Methylophaga</taxon>
    </lineage>
</organism>